<protein>
    <submittedName>
        <fullName evidence="1">Uncharacterized protein</fullName>
    </submittedName>
</protein>
<name>A0AAV4DDH5_9GAST</name>
<proteinExistence type="predicted"/>
<comment type="caution">
    <text evidence="1">The sequence shown here is derived from an EMBL/GenBank/DDBJ whole genome shotgun (WGS) entry which is preliminary data.</text>
</comment>
<evidence type="ECO:0000313" key="1">
    <source>
        <dbReference type="EMBL" id="GFO42082.1"/>
    </source>
</evidence>
<organism evidence="1 2">
    <name type="scientific">Plakobranchus ocellatus</name>
    <dbReference type="NCBI Taxonomy" id="259542"/>
    <lineage>
        <taxon>Eukaryota</taxon>
        <taxon>Metazoa</taxon>
        <taxon>Spiralia</taxon>
        <taxon>Lophotrochozoa</taxon>
        <taxon>Mollusca</taxon>
        <taxon>Gastropoda</taxon>
        <taxon>Heterobranchia</taxon>
        <taxon>Euthyneura</taxon>
        <taxon>Panpulmonata</taxon>
        <taxon>Sacoglossa</taxon>
        <taxon>Placobranchoidea</taxon>
        <taxon>Plakobranchidae</taxon>
        <taxon>Plakobranchus</taxon>
    </lineage>
</organism>
<sequence length="98" mass="11521">MKPFVVRCQFLPQTPGFPHRADSDILVCESPDFHLFFALSYTYVFKTVAGNLVLVSNVQLRRWPNLSRGRDQIPRQRTALVSKRKIRVYYGITELFFR</sequence>
<dbReference type="EMBL" id="BLXT01007751">
    <property type="protein sequence ID" value="GFO42082.1"/>
    <property type="molecule type" value="Genomic_DNA"/>
</dbReference>
<reference evidence="1 2" key="1">
    <citation type="journal article" date="2021" name="Elife">
        <title>Chloroplast acquisition without the gene transfer in kleptoplastic sea slugs, Plakobranchus ocellatus.</title>
        <authorList>
            <person name="Maeda T."/>
            <person name="Takahashi S."/>
            <person name="Yoshida T."/>
            <person name="Shimamura S."/>
            <person name="Takaki Y."/>
            <person name="Nagai Y."/>
            <person name="Toyoda A."/>
            <person name="Suzuki Y."/>
            <person name="Arimoto A."/>
            <person name="Ishii H."/>
            <person name="Satoh N."/>
            <person name="Nishiyama T."/>
            <person name="Hasebe M."/>
            <person name="Maruyama T."/>
            <person name="Minagawa J."/>
            <person name="Obokata J."/>
            <person name="Shigenobu S."/>
        </authorList>
    </citation>
    <scope>NUCLEOTIDE SEQUENCE [LARGE SCALE GENOMIC DNA]</scope>
</reference>
<evidence type="ECO:0000313" key="2">
    <source>
        <dbReference type="Proteomes" id="UP000735302"/>
    </source>
</evidence>
<keyword evidence="2" id="KW-1185">Reference proteome</keyword>
<accession>A0AAV4DDH5</accession>
<dbReference type="Proteomes" id="UP000735302">
    <property type="component" value="Unassembled WGS sequence"/>
</dbReference>
<dbReference type="AlphaFoldDB" id="A0AAV4DDH5"/>
<gene>
    <name evidence="1" type="ORF">PoB_006858700</name>
</gene>